<dbReference type="Proteomes" id="UP000266188">
    <property type="component" value="Unassembled WGS sequence"/>
</dbReference>
<evidence type="ECO:0000313" key="3">
    <source>
        <dbReference type="Proteomes" id="UP000266188"/>
    </source>
</evidence>
<evidence type="ECO:0000256" key="1">
    <source>
        <dbReference type="SAM" id="MobiDB-lite"/>
    </source>
</evidence>
<comment type="caution">
    <text evidence="2">The sequence shown here is derived from an EMBL/GenBank/DDBJ whole genome shotgun (WGS) entry which is preliminary data.</text>
</comment>
<dbReference type="AlphaFoldDB" id="A0A3A2ZM48"/>
<name>A0A3A2ZM48_9EURO</name>
<reference evidence="3" key="1">
    <citation type="submission" date="2017-02" db="EMBL/GenBank/DDBJ databases">
        <authorList>
            <person name="Tafer H."/>
            <person name="Lopandic K."/>
        </authorList>
    </citation>
    <scope>NUCLEOTIDE SEQUENCE [LARGE SCALE GENOMIC DNA]</scope>
    <source>
        <strain evidence="3">CBS 366.77</strain>
    </source>
</reference>
<feature type="region of interest" description="Disordered" evidence="1">
    <location>
        <begin position="29"/>
        <end position="95"/>
    </location>
</feature>
<evidence type="ECO:0000313" key="2">
    <source>
        <dbReference type="EMBL" id="RJE24106.1"/>
    </source>
</evidence>
<feature type="compositionally biased region" description="Polar residues" evidence="1">
    <location>
        <begin position="45"/>
        <end position="65"/>
    </location>
</feature>
<proteinExistence type="predicted"/>
<protein>
    <submittedName>
        <fullName evidence="2">Uncharacterized protein</fullName>
    </submittedName>
</protein>
<dbReference type="EMBL" id="MVGC01000093">
    <property type="protein sequence ID" value="RJE24106.1"/>
    <property type="molecule type" value="Genomic_DNA"/>
</dbReference>
<organism evidence="2 3">
    <name type="scientific">Aspergillus sclerotialis</name>
    <dbReference type="NCBI Taxonomy" id="2070753"/>
    <lineage>
        <taxon>Eukaryota</taxon>
        <taxon>Fungi</taxon>
        <taxon>Dikarya</taxon>
        <taxon>Ascomycota</taxon>
        <taxon>Pezizomycotina</taxon>
        <taxon>Eurotiomycetes</taxon>
        <taxon>Eurotiomycetidae</taxon>
        <taxon>Eurotiales</taxon>
        <taxon>Aspergillaceae</taxon>
        <taxon>Aspergillus</taxon>
        <taxon>Aspergillus subgen. Polypaecilum</taxon>
    </lineage>
</organism>
<accession>A0A3A2ZM48</accession>
<keyword evidence="3" id="KW-1185">Reference proteome</keyword>
<sequence>MNFSVQRIFSHCRSRVDALSPPSEDAIAKISPTTSATVFEPESGGSDTKISVNTIGNTCRKSQPEPSIGKPSRAPNTRFHSLDEQANFTWQDIDPPEDFSRSGKLHMLRFSFNTTTSTGDRDDQ</sequence>
<feature type="compositionally biased region" description="Polar residues" evidence="1">
    <location>
        <begin position="74"/>
        <end position="90"/>
    </location>
</feature>
<gene>
    <name evidence="2" type="ORF">PHISCL_03541</name>
</gene>